<comment type="caution">
    <text evidence="1">The sequence shown here is derived from an EMBL/GenBank/DDBJ whole genome shotgun (WGS) entry which is preliminary data.</text>
</comment>
<dbReference type="Pfam" id="PF14367">
    <property type="entry name" value="DUF4411"/>
    <property type="match status" value="1"/>
</dbReference>
<dbReference type="RefSeq" id="WP_061841105.1">
    <property type="nucleotide sequence ID" value="NZ_BDDZ01000020.1"/>
</dbReference>
<organism evidence="1 2">
    <name type="scientific">Tetragenococcus halophilus subsp. halophilus</name>
    <dbReference type="NCBI Taxonomy" id="1513897"/>
    <lineage>
        <taxon>Bacteria</taxon>
        <taxon>Bacillati</taxon>
        <taxon>Bacillota</taxon>
        <taxon>Bacilli</taxon>
        <taxon>Lactobacillales</taxon>
        <taxon>Enterococcaceae</taxon>
        <taxon>Tetragenococcus</taxon>
    </lineage>
</organism>
<dbReference type="EMBL" id="BDEC01000147">
    <property type="protein sequence ID" value="GBD69182.1"/>
    <property type="molecule type" value="Genomic_DNA"/>
</dbReference>
<protein>
    <recommendedName>
        <fullName evidence="3">DUF4411 family protein</fullName>
    </recommendedName>
</protein>
<dbReference type="SUPFAM" id="SSF88723">
    <property type="entry name" value="PIN domain-like"/>
    <property type="match status" value="1"/>
</dbReference>
<evidence type="ECO:0000313" key="1">
    <source>
        <dbReference type="EMBL" id="GBD69182.1"/>
    </source>
</evidence>
<evidence type="ECO:0008006" key="3">
    <source>
        <dbReference type="Google" id="ProtNLM"/>
    </source>
</evidence>
<accession>A0A2H6C771</accession>
<evidence type="ECO:0000313" key="2">
    <source>
        <dbReference type="Proteomes" id="UP000236214"/>
    </source>
</evidence>
<dbReference type="PIRSF" id="PIRSF008505">
    <property type="entry name" value="UCP008505"/>
    <property type="match status" value="1"/>
</dbReference>
<sequence length="177" mass="20562">MNHKKYILDTNTFIISYKQFYQFETFPSYWKKLSEATKDSVFLLDCIFEELSPNGKKEDDMDEMDFWLQNDFLGNHIKEKQRTDILQKYAEILQYVADSEFYNENALKKWANPKVADPWIIATACCDNCVIVTNEVSNSKLNAGSPTGDVKIPNVANQFGVSVISLFDFQKAFKFKF</sequence>
<proteinExistence type="predicted"/>
<dbReference type="AlphaFoldDB" id="A0A2H6C771"/>
<dbReference type="InterPro" id="IPR016541">
    <property type="entry name" value="UCP008505"/>
</dbReference>
<dbReference type="Proteomes" id="UP000236214">
    <property type="component" value="Unassembled WGS sequence"/>
</dbReference>
<keyword evidence="2" id="KW-1185">Reference proteome</keyword>
<gene>
    <name evidence="1" type="ORF">TEHN7118_1988</name>
</gene>
<dbReference type="Gene3D" id="3.40.50.1010">
    <property type="entry name" value="5'-nuclease"/>
    <property type="match status" value="1"/>
</dbReference>
<dbReference type="InterPro" id="IPR029060">
    <property type="entry name" value="PIN-like_dom_sf"/>
</dbReference>
<name>A0A2H6C771_TETHA</name>
<reference evidence="1 2" key="1">
    <citation type="submission" date="2016-05" db="EMBL/GenBank/DDBJ databases">
        <title>Whole genome sequencing of Tetragenococcus halophilus subsp. halophilus NISL 7118.</title>
        <authorList>
            <person name="Shiwa Y."/>
            <person name="Nishimura I."/>
            <person name="Yoshikawa H."/>
            <person name="Koyama Y."/>
            <person name="Oguma T."/>
        </authorList>
    </citation>
    <scope>NUCLEOTIDE SEQUENCE [LARGE SCALE GENOMIC DNA]</scope>
    <source>
        <strain evidence="1 2">NISL 7118</strain>
    </source>
</reference>